<evidence type="ECO:0000256" key="1">
    <source>
        <dbReference type="ARBA" id="ARBA00009437"/>
    </source>
</evidence>
<dbReference type="Gene3D" id="1.10.10.10">
    <property type="entry name" value="Winged helix-like DNA-binding domain superfamily/Winged helix DNA-binding domain"/>
    <property type="match status" value="1"/>
</dbReference>
<protein>
    <submittedName>
        <fullName evidence="6">LysR family transcriptional regulator</fullName>
    </submittedName>
</protein>
<dbReference type="InterPro" id="IPR005119">
    <property type="entry name" value="LysR_subst-bd"/>
</dbReference>
<keyword evidence="2" id="KW-0805">Transcription regulation</keyword>
<feature type="domain" description="HTH lysR-type" evidence="5">
    <location>
        <begin position="8"/>
        <end position="65"/>
    </location>
</feature>
<dbReference type="InterPro" id="IPR036390">
    <property type="entry name" value="WH_DNA-bd_sf"/>
</dbReference>
<dbReference type="Pfam" id="PF00126">
    <property type="entry name" value="HTH_1"/>
    <property type="match status" value="1"/>
</dbReference>
<sequence>MPDQLPLPPLTAVRAFEAAARYGSFTRAAEELGMTQAAVSYQIKQLEDRAGVPLFRRQPRGVQLTPDGAQLAARAGEALEILREAFAELRQTTEDTLVISVIAAFAASVLGPRLWQFQAENPDIATRIDINQKPVNLEAGEASVAIRIGDGNWEGMRADHLMRPEITPMISPAYIERHGPLTCLEDLLTAPRVVAGHPAWDRWFEAAGLTPPCTKNLRDKTMGSQIFEVQAAKAGQGVTLLTPTYYRRELANGELIQPFDIVVESGRPVWLVYAERRRKSPAIRAFRKWLLAEMQTLVVAG</sequence>
<name>A0A6A4RL87_9RHOB</name>
<comment type="caution">
    <text evidence="6">The sequence shown here is derived from an EMBL/GenBank/DDBJ whole genome shotgun (WGS) entry which is preliminary data.</text>
</comment>
<dbReference type="PANTHER" id="PTHR30537">
    <property type="entry name" value="HTH-TYPE TRANSCRIPTIONAL REGULATOR"/>
    <property type="match status" value="1"/>
</dbReference>
<dbReference type="PRINTS" id="PR00039">
    <property type="entry name" value="HTHLYSR"/>
</dbReference>
<dbReference type="SUPFAM" id="SSF53850">
    <property type="entry name" value="Periplasmic binding protein-like II"/>
    <property type="match status" value="1"/>
</dbReference>
<dbReference type="InterPro" id="IPR058163">
    <property type="entry name" value="LysR-type_TF_proteobact-type"/>
</dbReference>
<dbReference type="PANTHER" id="PTHR30537:SF74">
    <property type="entry name" value="HTH-TYPE TRANSCRIPTIONAL REGULATOR TRPI"/>
    <property type="match status" value="1"/>
</dbReference>
<gene>
    <name evidence="6" type="ORF">GP644_08725</name>
</gene>
<organism evidence="6 7">
    <name type="scientific">Parasedimentitalea maritima</name>
    <dbReference type="NCBI Taxonomy" id="2578117"/>
    <lineage>
        <taxon>Bacteria</taxon>
        <taxon>Pseudomonadati</taxon>
        <taxon>Pseudomonadota</taxon>
        <taxon>Alphaproteobacteria</taxon>
        <taxon>Rhodobacterales</taxon>
        <taxon>Paracoccaceae</taxon>
        <taxon>Parasedimentitalea</taxon>
    </lineage>
</organism>
<dbReference type="SUPFAM" id="SSF46785">
    <property type="entry name" value="Winged helix' DNA-binding domain"/>
    <property type="match status" value="1"/>
</dbReference>
<dbReference type="EMBL" id="WSFO01000004">
    <property type="protein sequence ID" value="KAE9630476.1"/>
    <property type="molecule type" value="Genomic_DNA"/>
</dbReference>
<dbReference type="Pfam" id="PF03466">
    <property type="entry name" value="LysR_substrate"/>
    <property type="match status" value="1"/>
</dbReference>
<keyword evidence="3" id="KW-0238">DNA-binding</keyword>
<evidence type="ECO:0000256" key="4">
    <source>
        <dbReference type="ARBA" id="ARBA00023163"/>
    </source>
</evidence>
<dbReference type="InterPro" id="IPR036388">
    <property type="entry name" value="WH-like_DNA-bd_sf"/>
</dbReference>
<proteinExistence type="inferred from homology"/>
<dbReference type="AlphaFoldDB" id="A0A6A4RL87"/>
<evidence type="ECO:0000259" key="5">
    <source>
        <dbReference type="PROSITE" id="PS50931"/>
    </source>
</evidence>
<keyword evidence="4" id="KW-0804">Transcription</keyword>
<dbReference type="FunFam" id="1.10.10.10:FF:000038">
    <property type="entry name" value="Glycine cleavage system transcriptional activator"/>
    <property type="match status" value="1"/>
</dbReference>
<dbReference type="RefSeq" id="WP_158978781.1">
    <property type="nucleotide sequence ID" value="NZ_WSFO01000004.1"/>
</dbReference>
<evidence type="ECO:0000256" key="2">
    <source>
        <dbReference type="ARBA" id="ARBA00023015"/>
    </source>
</evidence>
<comment type="similarity">
    <text evidence="1">Belongs to the LysR transcriptional regulatory family.</text>
</comment>
<dbReference type="PROSITE" id="PS50931">
    <property type="entry name" value="HTH_LYSR"/>
    <property type="match status" value="1"/>
</dbReference>
<evidence type="ECO:0000313" key="7">
    <source>
        <dbReference type="Proteomes" id="UP000441586"/>
    </source>
</evidence>
<accession>A0A6A4RL87</accession>
<evidence type="ECO:0000313" key="6">
    <source>
        <dbReference type="EMBL" id="KAE9630476.1"/>
    </source>
</evidence>
<dbReference type="CDD" id="cd08432">
    <property type="entry name" value="PBP2_GcdR_TrpI_HvrB_AmpR_like"/>
    <property type="match status" value="1"/>
</dbReference>
<dbReference type="Gene3D" id="3.40.190.10">
    <property type="entry name" value="Periplasmic binding protein-like II"/>
    <property type="match status" value="2"/>
</dbReference>
<dbReference type="GO" id="GO:0043565">
    <property type="term" value="F:sequence-specific DNA binding"/>
    <property type="evidence" value="ECO:0007669"/>
    <property type="project" value="TreeGrafter"/>
</dbReference>
<dbReference type="GO" id="GO:0003700">
    <property type="term" value="F:DNA-binding transcription factor activity"/>
    <property type="evidence" value="ECO:0007669"/>
    <property type="project" value="InterPro"/>
</dbReference>
<dbReference type="GO" id="GO:0006351">
    <property type="term" value="P:DNA-templated transcription"/>
    <property type="evidence" value="ECO:0007669"/>
    <property type="project" value="TreeGrafter"/>
</dbReference>
<dbReference type="InterPro" id="IPR000847">
    <property type="entry name" value="LysR_HTH_N"/>
</dbReference>
<reference evidence="6 7" key="1">
    <citation type="submission" date="2019-12" db="EMBL/GenBank/DDBJ databases">
        <authorList>
            <person name="Zhang Y.-J."/>
        </authorList>
    </citation>
    <scope>NUCLEOTIDE SEQUENCE [LARGE SCALE GENOMIC DNA]</scope>
    <source>
        <strain evidence="6 7">H18S-6</strain>
    </source>
</reference>
<evidence type="ECO:0000256" key="3">
    <source>
        <dbReference type="ARBA" id="ARBA00023125"/>
    </source>
</evidence>
<dbReference type="Proteomes" id="UP000441586">
    <property type="component" value="Unassembled WGS sequence"/>
</dbReference>